<dbReference type="EMBL" id="FQTW01000003">
    <property type="protein sequence ID" value="SHE63370.1"/>
    <property type="molecule type" value="Genomic_DNA"/>
</dbReference>
<evidence type="ECO:0000313" key="1">
    <source>
        <dbReference type="EMBL" id="SHE63370.1"/>
    </source>
</evidence>
<evidence type="ECO:0000313" key="2">
    <source>
        <dbReference type="Proteomes" id="UP000184462"/>
    </source>
</evidence>
<name>A0A1M4V391_9FLAO</name>
<proteinExistence type="predicted"/>
<dbReference type="Proteomes" id="UP000184462">
    <property type="component" value="Unassembled WGS sequence"/>
</dbReference>
<keyword evidence="2" id="KW-1185">Reference proteome</keyword>
<protein>
    <submittedName>
        <fullName evidence="1">Uncharacterized protein</fullName>
    </submittedName>
</protein>
<sequence>MEVFVMIVSGLTQQITELQEAMDDFPNVRENFGPHFKHKYSIENDTWNFNYNVGGHQDHIHFSVR</sequence>
<dbReference type="OrthoDB" id="6400617at2"/>
<dbReference type="RefSeq" id="WP_073192664.1">
    <property type="nucleotide sequence ID" value="NZ_FQTW01000003.1"/>
</dbReference>
<accession>A0A1M4V391</accession>
<gene>
    <name evidence="1" type="ORF">SAMN05444278_103222</name>
</gene>
<dbReference type="STRING" id="1155689.SAMN05444278_103222"/>
<organism evidence="1 2">
    <name type="scientific">Psychroflexus salarius</name>
    <dbReference type="NCBI Taxonomy" id="1155689"/>
    <lineage>
        <taxon>Bacteria</taxon>
        <taxon>Pseudomonadati</taxon>
        <taxon>Bacteroidota</taxon>
        <taxon>Flavobacteriia</taxon>
        <taxon>Flavobacteriales</taxon>
        <taxon>Flavobacteriaceae</taxon>
        <taxon>Psychroflexus</taxon>
    </lineage>
</organism>
<dbReference type="AlphaFoldDB" id="A0A1M4V391"/>
<reference evidence="1 2" key="1">
    <citation type="submission" date="2016-11" db="EMBL/GenBank/DDBJ databases">
        <authorList>
            <person name="Jaros S."/>
            <person name="Januszkiewicz K."/>
            <person name="Wedrychowicz H."/>
        </authorList>
    </citation>
    <scope>NUCLEOTIDE SEQUENCE [LARGE SCALE GENOMIC DNA]</scope>
    <source>
        <strain evidence="1 2">DSM 25661</strain>
    </source>
</reference>